<dbReference type="Proteomes" id="UP000050792">
    <property type="component" value="Unassembled WGS sequence"/>
</dbReference>
<dbReference type="InterPro" id="IPR050187">
    <property type="entry name" value="Lipid_Phosphate_FormReg"/>
</dbReference>
<dbReference type="InterPro" id="IPR017438">
    <property type="entry name" value="ATP-NAD_kinase_N"/>
</dbReference>
<dbReference type="Gene3D" id="2.60.200.40">
    <property type="match status" value="1"/>
</dbReference>
<dbReference type="PROSITE" id="PS50146">
    <property type="entry name" value="DAGK"/>
    <property type="match status" value="1"/>
</dbReference>
<dbReference type="Gene3D" id="3.40.50.10330">
    <property type="entry name" value="Probable inorganic polyphosphate/atp-NAD kinase, domain 1"/>
    <property type="match status" value="1"/>
</dbReference>
<dbReference type="GO" id="GO:0006672">
    <property type="term" value="P:ceramide metabolic process"/>
    <property type="evidence" value="ECO:0007669"/>
    <property type="project" value="TreeGrafter"/>
</dbReference>
<dbReference type="PANTHER" id="PTHR12358:SF111">
    <property type="entry name" value="CERAMIDE KINASE, ISOFORM A"/>
    <property type="match status" value="1"/>
</dbReference>
<dbReference type="InterPro" id="IPR016064">
    <property type="entry name" value="NAD/diacylglycerol_kinase_sf"/>
</dbReference>
<dbReference type="WBParaSite" id="SRDH1_49740.2">
    <property type="protein sequence ID" value="SRDH1_49740.2"/>
    <property type="gene ID" value="SRDH1_49740"/>
</dbReference>
<dbReference type="AlphaFoldDB" id="A0AA85FG63"/>
<protein>
    <recommendedName>
        <fullName evidence="1">DAGKc domain-containing protein</fullName>
    </recommendedName>
</protein>
<dbReference type="InterPro" id="IPR001206">
    <property type="entry name" value="Diacylglycerol_kinase_cat_dom"/>
</dbReference>
<keyword evidence="2" id="KW-1185">Reference proteome</keyword>
<proteinExistence type="predicted"/>
<dbReference type="SMART" id="SM00046">
    <property type="entry name" value="DAGKc"/>
    <property type="match status" value="1"/>
</dbReference>
<organism evidence="2 4">
    <name type="scientific">Schistosoma rodhaini</name>
    <dbReference type="NCBI Taxonomy" id="6188"/>
    <lineage>
        <taxon>Eukaryota</taxon>
        <taxon>Metazoa</taxon>
        <taxon>Spiralia</taxon>
        <taxon>Lophotrochozoa</taxon>
        <taxon>Platyhelminthes</taxon>
        <taxon>Trematoda</taxon>
        <taxon>Digenea</taxon>
        <taxon>Strigeidida</taxon>
        <taxon>Schistosomatoidea</taxon>
        <taxon>Schistosomatidae</taxon>
        <taxon>Schistosoma</taxon>
    </lineage>
</organism>
<evidence type="ECO:0000313" key="2">
    <source>
        <dbReference type="Proteomes" id="UP000050792"/>
    </source>
</evidence>
<dbReference type="Pfam" id="PF19280">
    <property type="entry name" value="CERK_C"/>
    <property type="match status" value="1"/>
</dbReference>
<dbReference type="PANTHER" id="PTHR12358">
    <property type="entry name" value="SPHINGOSINE KINASE"/>
    <property type="match status" value="1"/>
</dbReference>
<reference evidence="3 4" key="2">
    <citation type="submission" date="2023-11" db="UniProtKB">
        <authorList>
            <consortium name="WormBaseParasite"/>
        </authorList>
    </citation>
    <scope>IDENTIFICATION</scope>
</reference>
<dbReference type="WBParaSite" id="SRDH1_49740.4">
    <property type="protein sequence ID" value="SRDH1_49740.4"/>
    <property type="gene ID" value="SRDH1_49740"/>
</dbReference>
<name>A0AA85FG63_9TREM</name>
<evidence type="ECO:0000313" key="4">
    <source>
        <dbReference type="WBParaSite" id="SRDH1_49740.4"/>
    </source>
</evidence>
<dbReference type="GO" id="GO:0001729">
    <property type="term" value="F:ceramide kinase activity"/>
    <property type="evidence" value="ECO:0007669"/>
    <property type="project" value="TreeGrafter"/>
</dbReference>
<dbReference type="InterPro" id="IPR045363">
    <property type="entry name" value="CERK_C"/>
</dbReference>
<feature type="domain" description="DAGKc" evidence="1">
    <location>
        <begin position="136"/>
        <end position="289"/>
    </location>
</feature>
<dbReference type="GO" id="GO:0016020">
    <property type="term" value="C:membrane"/>
    <property type="evidence" value="ECO:0007669"/>
    <property type="project" value="GOC"/>
</dbReference>
<accession>A0AA85FG63</accession>
<evidence type="ECO:0000313" key="3">
    <source>
        <dbReference type="WBParaSite" id="SRDH1_49740.2"/>
    </source>
</evidence>
<sequence>MSSINQISNNVNVGSLHRLRDSNLFPCIVGVTKNEILWRTLSELRVSTVIKQISFKNIIGTTSLSDVTGVRWLTDLSGSLQKKKACNSRGFTIWSTTQAKKYSWKVRCSTFYCVCDQQVSDWVEFLNSSVLKTNPSRPRNLLVFINPFSGLKKAQQIYTHQVAPLFYLANIQTKVVATTSRDHATDYLIENSLDSYDGVICVGGDGFLAEAVQGLLLHERRKFNLPLFSGHKPGEIELKPTIRLGVIPAGSTDAVSYSVHGTNDVVTAALHIISGDDISLDVVTVHADDDGTFIRYVLTMLGYGFHSDLLRNDDKRRWMGPQRYNYSGLKTLLQHASYHGEISFLPCSDPNNLSSNGIVCNSGCSVCESNNYHQTDDSLPVDYSPNKCSIKHYETEFDVPLNSSMNIRGSSDFSSIPSSLNNSSTQSVTDSQALINQKSLDSDVGLSISSNIDDRKIFNSHLPDLIFDKNSERNSFDVNSCNIMSNKREKISNIGIEQLHDNQLAPSRSSLKPIRNWHTIRGTFLAINAFVQSCRCSRAVCGPAPWAHLGDGCLDLVLVHKCSKVQFIRYLMSIAQNRHMTPEENPFNFPFISVMKVCAFRFVAQNQSNLKKFAKLDTNCLCNKQHNLQIIHNVSINDDSTIESLSTTSLSEPNSSNPTVSQKKKTIWCSDGELIQKSSIICFVHRKLIRFFGRGPEQHSDSNGSLDTSVEKQESCRLISQSMMDEIYSIY</sequence>
<evidence type="ECO:0000259" key="1">
    <source>
        <dbReference type="PROSITE" id="PS50146"/>
    </source>
</evidence>
<dbReference type="Pfam" id="PF00781">
    <property type="entry name" value="DAGK_cat"/>
    <property type="match status" value="1"/>
</dbReference>
<dbReference type="SUPFAM" id="SSF111331">
    <property type="entry name" value="NAD kinase/diacylglycerol kinase-like"/>
    <property type="match status" value="1"/>
</dbReference>
<reference evidence="2" key="1">
    <citation type="submission" date="2022-06" db="EMBL/GenBank/DDBJ databases">
        <authorList>
            <person name="Berger JAMES D."/>
            <person name="Berger JAMES D."/>
        </authorList>
    </citation>
    <scope>NUCLEOTIDE SEQUENCE [LARGE SCALE GENOMIC DNA]</scope>
</reference>